<comment type="caution">
    <text evidence="13">The sequence shown here is derived from an EMBL/GenBank/DDBJ whole genome shotgun (WGS) entry which is preliminary data.</text>
</comment>
<dbReference type="NCBIfam" id="NF002995">
    <property type="entry name" value="PRK03759.1"/>
    <property type="match status" value="1"/>
</dbReference>
<comment type="subcellular location">
    <subcellularLocation>
        <location evidence="10">Cytoplasm</location>
    </subcellularLocation>
</comment>
<evidence type="ECO:0000256" key="7">
    <source>
        <dbReference type="ARBA" id="ARBA00023211"/>
    </source>
</evidence>
<keyword evidence="6 10" id="KW-0460">Magnesium</keyword>
<dbReference type="EC" id="5.3.3.2" evidence="3 10"/>
<dbReference type="PANTHER" id="PTHR10885:SF0">
    <property type="entry name" value="ISOPENTENYL-DIPHOSPHATE DELTA-ISOMERASE"/>
    <property type="match status" value="1"/>
</dbReference>
<feature type="binding site" evidence="10">
    <location>
        <position position="25"/>
    </location>
    <ligand>
        <name>Mn(2+)</name>
        <dbReference type="ChEBI" id="CHEBI:29035"/>
    </ligand>
</feature>
<dbReference type="Gene3D" id="3.90.79.10">
    <property type="entry name" value="Nucleoside Triphosphate Pyrophosphohydrolase"/>
    <property type="match status" value="1"/>
</dbReference>
<evidence type="ECO:0000256" key="11">
    <source>
        <dbReference type="PIRSR" id="PIRSR018427-1"/>
    </source>
</evidence>
<evidence type="ECO:0000256" key="2">
    <source>
        <dbReference type="ARBA" id="ARBA00007579"/>
    </source>
</evidence>
<comment type="similarity">
    <text evidence="2 10">Belongs to the IPP isomerase type 1 family.</text>
</comment>
<feature type="binding site" evidence="10">
    <location>
        <position position="87"/>
    </location>
    <ligand>
        <name>Mg(2+)</name>
        <dbReference type="ChEBI" id="CHEBI:18420"/>
    </ligand>
</feature>
<keyword evidence="8 10" id="KW-0414">Isoprene biosynthesis</keyword>
<feature type="binding site" evidence="10">
    <location>
        <position position="119"/>
    </location>
    <ligand>
        <name>Mn(2+)</name>
        <dbReference type="ChEBI" id="CHEBI:29035"/>
    </ligand>
</feature>
<keyword evidence="9 10" id="KW-0413">Isomerase</keyword>
<comment type="catalytic activity">
    <reaction evidence="10">
        <text>isopentenyl diphosphate = dimethylallyl diphosphate</text>
        <dbReference type="Rhea" id="RHEA:23284"/>
        <dbReference type="ChEBI" id="CHEBI:57623"/>
        <dbReference type="ChEBI" id="CHEBI:128769"/>
        <dbReference type="EC" id="5.3.3.2"/>
    </reaction>
</comment>
<evidence type="ECO:0000256" key="8">
    <source>
        <dbReference type="ARBA" id="ARBA00023229"/>
    </source>
</evidence>
<keyword evidence="4 10" id="KW-0963">Cytoplasm</keyword>
<feature type="binding site" evidence="10">
    <location>
        <position position="121"/>
    </location>
    <ligand>
        <name>Mn(2+)</name>
        <dbReference type="ChEBI" id="CHEBI:29035"/>
    </ligand>
</feature>
<dbReference type="GO" id="GO:0005737">
    <property type="term" value="C:cytoplasm"/>
    <property type="evidence" value="ECO:0007669"/>
    <property type="project" value="UniProtKB-SubCell"/>
</dbReference>
<dbReference type="InterPro" id="IPR000086">
    <property type="entry name" value="NUDIX_hydrolase_dom"/>
</dbReference>
<proteinExistence type="inferred from homology"/>
<comment type="cofactor">
    <cofactor evidence="10">
        <name>Mg(2+)</name>
        <dbReference type="ChEBI" id="CHEBI:18420"/>
    </cofactor>
    <text evidence="10">Binds 1 Mg(2+) ion per subunit. The magnesium ion binds only when substrate is bound.</text>
</comment>
<feature type="active site" evidence="10 11">
    <location>
        <position position="121"/>
    </location>
</feature>
<keyword evidence="14" id="KW-1185">Reference proteome</keyword>
<dbReference type="RefSeq" id="WP_131890199.1">
    <property type="nucleotide sequence ID" value="NZ_SMKU01000020.1"/>
</dbReference>
<dbReference type="Pfam" id="PF00293">
    <property type="entry name" value="NUDIX"/>
    <property type="match status" value="1"/>
</dbReference>
<dbReference type="PIRSF" id="PIRSF018427">
    <property type="entry name" value="Isopntndiph_ism"/>
    <property type="match status" value="1"/>
</dbReference>
<evidence type="ECO:0000256" key="5">
    <source>
        <dbReference type="ARBA" id="ARBA00022723"/>
    </source>
</evidence>
<dbReference type="Proteomes" id="UP000294513">
    <property type="component" value="Unassembled WGS sequence"/>
</dbReference>
<dbReference type="InterPro" id="IPR056375">
    <property type="entry name" value="Idi_bact"/>
</dbReference>
<evidence type="ECO:0000256" key="6">
    <source>
        <dbReference type="ARBA" id="ARBA00022842"/>
    </source>
</evidence>
<dbReference type="EMBL" id="SMKU01000020">
    <property type="protein sequence ID" value="TDD94371.1"/>
    <property type="molecule type" value="Genomic_DNA"/>
</dbReference>
<dbReference type="GO" id="GO:0004452">
    <property type="term" value="F:isopentenyl-diphosphate delta-isomerase activity"/>
    <property type="evidence" value="ECO:0007669"/>
    <property type="project" value="UniProtKB-UniRule"/>
</dbReference>
<evidence type="ECO:0000259" key="12">
    <source>
        <dbReference type="PROSITE" id="PS51462"/>
    </source>
</evidence>
<name>A0A4R5C3W5_9ACTN</name>
<comment type="function">
    <text evidence="10">Catalyzes the 1,3-allylic rearrangement of the homoallylic substrate isopentenyl (IPP) to its highly electrophilic allylic isomer, dimethylallyl diphosphate (DMAPP).</text>
</comment>
<organism evidence="13 14">
    <name type="scientific">Actinomadura rubrisoli</name>
    <dbReference type="NCBI Taxonomy" id="2530368"/>
    <lineage>
        <taxon>Bacteria</taxon>
        <taxon>Bacillati</taxon>
        <taxon>Actinomycetota</taxon>
        <taxon>Actinomycetes</taxon>
        <taxon>Streptosporangiales</taxon>
        <taxon>Thermomonosporaceae</taxon>
        <taxon>Actinomadura</taxon>
    </lineage>
</organism>
<keyword evidence="7 10" id="KW-0464">Manganese</keyword>
<dbReference type="InterPro" id="IPR015797">
    <property type="entry name" value="NUDIX_hydrolase-like_dom_sf"/>
</dbReference>
<dbReference type="GO" id="GO:0008299">
    <property type="term" value="P:isoprenoid biosynthetic process"/>
    <property type="evidence" value="ECO:0007669"/>
    <property type="project" value="UniProtKB-UniRule"/>
</dbReference>
<evidence type="ECO:0000256" key="4">
    <source>
        <dbReference type="ARBA" id="ARBA00022490"/>
    </source>
</evidence>
<dbReference type="PANTHER" id="PTHR10885">
    <property type="entry name" value="ISOPENTENYL-DIPHOSPHATE DELTA-ISOMERASE"/>
    <property type="match status" value="1"/>
</dbReference>
<accession>A0A4R5C3W5</accession>
<keyword evidence="5 10" id="KW-0479">Metal-binding</keyword>
<dbReference type="UniPathway" id="UPA00059">
    <property type="reaction ID" value="UER00104"/>
</dbReference>
<gene>
    <name evidence="10" type="primary">idi</name>
    <name evidence="13" type="ORF">E1298_07190</name>
</gene>
<dbReference type="HAMAP" id="MF_00202">
    <property type="entry name" value="Idi"/>
    <property type="match status" value="1"/>
</dbReference>
<dbReference type="OrthoDB" id="9809458at2"/>
<reference evidence="13 14" key="1">
    <citation type="submission" date="2019-03" db="EMBL/GenBank/DDBJ databases">
        <title>Draft genome sequences of novel Actinobacteria.</title>
        <authorList>
            <person name="Sahin N."/>
            <person name="Ay H."/>
            <person name="Saygin H."/>
        </authorList>
    </citation>
    <scope>NUCLEOTIDE SEQUENCE [LARGE SCALE GENOMIC DNA]</scope>
    <source>
        <strain evidence="13 14">H3C3</strain>
    </source>
</reference>
<feature type="active site" evidence="10 11">
    <location>
        <position position="67"/>
    </location>
</feature>
<feature type="binding site" evidence="10">
    <location>
        <position position="32"/>
    </location>
    <ligand>
        <name>Mn(2+)</name>
        <dbReference type="ChEBI" id="CHEBI:29035"/>
    </ligand>
</feature>
<evidence type="ECO:0000313" key="14">
    <source>
        <dbReference type="Proteomes" id="UP000294513"/>
    </source>
</evidence>
<evidence type="ECO:0000256" key="1">
    <source>
        <dbReference type="ARBA" id="ARBA00004826"/>
    </source>
</evidence>
<comment type="pathway">
    <text evidence="1 10">Isoprenoid biosynthesis; dimethylallyl diphosphate biosynthesis; dimethylallyl diphosphate from isopentenyl diphosphate: step 1/1.</text>
</comment>
<evidence type="ECO:0000256" key="3">
    <source>
        <dbReference type="ARBA" id="ARBA00012057"/>
    </source>
</evidence>
<evidence type="ECO:0000256" key="9">
    <source>
        <dbReference type="ARBA" id="ARBA00023235"/>
    </source>
</evidence>
<dbReference type="InterPro" id="IPR011876">
    <property type="entry name" value="IsopentenylPP_isomerase_typ1"/>
</dbReference>
<evidence type="ECO:0000313" key="13">
    <source>
        <dbReference type="EMBL" id="TDD94371.1"/>
    </source>
</evidence>
<dbReference type="AlphaFoldDB" id="A0A4R5C3W5"/>
<dbReference type="PROSITE" id="PS51462">
    <property type="entry name" value="NUDIX"/>
    <property type="match status" value="1"/>
</dbReference>
<protein>
    <recommendedName>
        <fullName evidence="3 10">Isopentenyl-diphosphate Delta-isomerase</fullName>
        <shortName evidence="10">IPP isomerase</shortName>
        <ecNumber evidence="3 10">5.3.3.2</ecNumber>
    </recommendedName>
    <alternativeName>
        <fullName evidence="10">IPP:DMAPP isomerase</fullName>
    </alternativeName>
    <alternativeName>
        <fullName evidence="10">Isopentenyl pyrophosphate isomerase</fullName>
    </alternativeName>
</protein>
<feature type="domain" description="Nudix hydrolase" evidence="12">
    <location>
        <begin position="30"/>
        <end position="175"/>
    </location>
</feature>
<feature type="binding site" evidence="10">
    <location>
        <position position="69"/>
    </location>
    <ligand>
        <name>Mn(2+)</name>
        <dbReference type="ChEBI" id="CHEBI:29035"/>
    </ligand>
</feature>
<evidence type="ECO:0000256" key="10">
    <source>
        <dbReference type="HAMAP-Rule" id="MF_00202"/>
    </source>
</evidence>
<comment type="cofactor">
    <cofactor evidence="10">
        <name>Mn(2+)</name>
        <dbReference type="ChEBI" id="CHEBI:29035"/>
    </cofactor>
    <text evidence="10">Binds 1 Mn(2+) ion per subunit.</text>
</comment>
<dbReference type="GO" id="GO:0046872">
    <property type="term" value="F:metal ion binding"/>
    <property type="evidence" value="ECO:0007669"/>
    <property type="project" value="UniProtKB-KW"/>
</dbReference>
<dbReference type="SUPFAM" id="SSF55811">
    <property type="entry name" value="Nudix"/>
    <property type="match status" value="1"/>
</dbReference>
<dbReference type="GO" id="GO:0050992">
    <property type="term" value="P:dimethylallyl diphosphate biosynthetic process"/>
    <property type="evidence" value="ECO:0007669"/>
    <property type="project" value="UniProtKB-UniRule"/>
</dbReference>
<dbReference type="NCBIfam" id="TIGR02150">
    <property type="entry name" value="IPP_isom_1"/>
    <property type="match status" value="1"/>
</dbReference>
<sequence>MVVEEIVLLNAEDEAVGTAPKAASHHRDTPYHLAFSCYLADTEGRILITQRALGKRTFPGVWTGSCCGHPGPREGLRDAVLRRLHDELGITDDTLAAASLAPVLPGFQYRAVADDGTVEHERCPVVRAVVPSGGAVRPNPQEVEAAEWWTWEQCLDLAGRPESSPWYRLQLAELAPLGPPLDWPDAGTAALPPALAW</sequence>
<dbReference type="CDD" id="cd02885">
    <property type="entry name" value="NUDIX_IPP_Isomerase"/>
    <property type="match status" value="1"/>
</dbReference>